<gene>
    <name evidence="4" type="ORF">CryarDRAFT_3365</name>
</gene>
<dbReference type="RefSeq" id="WP_035851869.1">
    <property type="nucleotide sequence ID" value="NZ_KK073874.1"/>
</dbReference>
<dbReference type="InterPro" id="IPR000551">
    <property type="entry name" value="MerR-type_HTH_dom"/>
</dbReference>
<dbReference type="PROSITE" id="PS50937">
    <property type="entry name" value="HTH_MERR_2"/>
    <property type="match status" value="1"/>
</dbReference>
<dbReference type="Gene3D" id="1.10.1660.10">
    <property type="match status" value="1"/>
</dbReference>
<protein>
    <submittedName>
        <fullName evidence="4">Putative transcriptional regulator</fullName>
    </submittedName>
</protein>
<accession>A0A010Z497</accession>
<dbReference type="Pfam" id="PF13411">
    <property type="entry name" value="MerR_1"/>
    <property type="match status" value="1"/>
</dbReference>
<dbReference type="PANTHER" id="PTHR30204:SF93">
    <property type="entry name" value="HTH MERR-TYPE DOMAIN-CONTAINING PROTEIN"/>
    <property type="match status" value="1"/>
</dbReference>
<comment type="caution">
    <text evidence="4">The sequence shown here is derived from an EMBL/GenBank/DDBJ whole genome shotgun (WGS) entry which is preliminary data.</text>
</comment>
<name>A0A010Z497_9ACTN</name>
<feature type="domain" description="HTH merR-type" evidence="3">
    <location>
        <begin position="2"/>
        <end position="71"/>
    </location>
</feature>
<evidence type="ECO:0000256" key="1">
    <source>
        <dbReference type="ARBA" id="ARBA00023125"/>
    </source>
</evidence>
<keyword evidence="5" id="KW-1185">Reference proteome</keyword>
<evidence type="ECO:0000259" key="3">
    <source>
        <dbReference type="PROSITE" id="PS50937"/>
    </source>
</evidence>
<dbReference type="OrthoDB" id="4569196at2"/>
<reference evidence="4 5" key="1">
    <citation type="submission" date="2013-07" db="EMBL/GenBank/DDBJ databases">
        <authorList>
            <consortium name="DOE Joint Genome Institute"/>
            <person name="Eisen J."/>
            <person name="Huntemann M."/>
            <person name="Han J."/>
            <person name="Chen A."/>
            <person name="Kyrpides N."/>
            <person name="Mavromatis K."/>
            <person name="Markowitz V."/>
            <person name="Palaniappan K."/>
            <person name="Ivanova N."/>
            <person name="Schaumberg A."/>
            <person name="Pati A."/>
            <person name="Liolios K."/>
            <person name="Nordberg H.P."/>
            <person name="Cantor M.N."/>
            <person name="Hua S.X."/>
            <person name="Woyke T."/>
        </authorList>
    </citation>
    <scope>NUCLEOTIDE SEQUENCE [LARGE SCALE GENOMIC DNA]</scope>
    <source>
        <strain evidence="4 5">DSM 44712</strain>
    </source>
</reference>
<proteinExistence type="predicted"/>
<dbReference type="Proteomes" id="UP000021053">
    <property type="component" value="Unassembled WGS sequence"/>
</dbReference>
<dbReference type="CDD" id="cd00592">
    <property type="entry name" value="HTH_MerR-like"/>
    <property type="match status" value="1"/>
</dbReference>
<organism evidence="4 5">
    <name type="scientific">Cryptosporangium arvum DSM 44712</name>
    <dbReference type="NCBI Taxonomy" id="927661"/>
    <lineage>
        <taxon>Bacteria</taxon>
        <taxon>Bacillati</taxon>
        <taxon>Actinomycetota</taxon>
        <taxon>Actinomycetes</taxon>
        <taxon>Cryptosporangiales</taxon>
        <taxon>Cryptosporangiaceae</taxon>
        <taxon>Cryptosporangium</taxon>
    </lineage>
</organism>
<dbReference type="EMBL" id="JFBT01000001">
    <property type="protein sequence ID" value="EXG82208.1"/>
    <property type="molecule type" value="Genomic_DNA"/>
</dbReference>
<evidence type="ECO:0000313" key="5">
    <source>
        <dbReference type="Proteomes" id="UP000021053"/>
    </source>
</evidence>
<keyword evidence="1" id="KW-0238">DNA-binding</keyword>
<sequence>MAWSTRELAELAGTTVNTIRHYHRLGLLEEPERRYNGYKQYGVEHLICLLRIRRLVELGVPLAQIGEVRTNGAIAPDVLRQVDAELAAEAERLRRARSDIATILSTGASADTPSGFESVASRLSEADKSLIHVHTRLYDEDAMKDLQRMAEADEDPTNGEFDALSPEADDATRQRLAERIAPVLVRHLADYPWLSDATGRTSMDERATRETFIDAVANLYNPAQLDVMGRAGVLAQEQLRAARETPPDDVTAAG</sequence>
<dbReference type="InterPro" id="IPR047057">
    <property type="entry name" value="MerR_fam"/>
</dbReference>
<evidence type="ECO:0000313" key="4">
    <source>
        <dbReference type="EMBL" id="EXG82208.1"/>
    </source>
</evidence>
<dbReference type="PATRIC" id="fig|927661.3.peg.3324"/>
<dbReference type="SUPFAM" id="SSF46955">
    <property type="entry name" value="Putative DNA-binding domain"/>
    <property type="match status" value="1"/>
</dbReference>
<dbReference type="GO" id="GO:0003700">
    <property type="term" value="F:DNA-binding transcription factor activity"/>
    <property type="evidence" value="ECO:0007669"/>
    <property type="project" value="InterPro"/>
</dbReference>
<dbReference type="InterPro" id="IPR009061">
    <property type="entry name" value="DNA-bd_dom_put_sf"/>
</dbReference>
<dbReference type="PANTHER" id="PTHR30204">
    <property type="entry name" value="REDOX-CYCLING DRUG-SENSING TRANSCRIPTIONAL ACTIVATOR SOXR"/>
    <property type="match status" value="1"/>
</dbReference>
<dbReference type="SMART" id="SM00422">
    <property type="entry name" value="HTH_MERR"/>
    <property type="match status" value="1"/>
</dbReference>
<dbReference type="AlphaFoldDB" id="A0A010Z497"/>
<dbReference type="HOGENOM" id="CLU_079903_0_0_11"/>
<feature type="region of interest" description="Disordered" evidence="2">
    <location>
        <begin position="152"/>
        <end position="172"/>
    </location>
</feature>
<evidence type="ECO:0000256" key="2">
    <source>
        <dbReference type="SAM" id="MobiDB-lite"/>
    </source>
</evidence>
<dbReference type="GO" id="GO:0003677">
    <property type="term" value="F:DNA binding"/>
    <property type="evidence" value="ECO:0007669"/>
    <property type="project" value="UniProtKB-KW"/>
</dbReference>